<name>A0AAY4ESY7_9TELE</name>
<evidence type="ECO:0000313" key="5">
    <source>
        <dbReference type="Ensembl" id="ENSDCDP00010060488.1"/>
    </source>
</evidence>
<gene>
    <name evidence="5" type="primary">TSNAXIP1</name>
</gene>
<evidence type="ECO:0000256" key="2">
    <source>
        <dbReference type="SAM" id="Coils"/>
    </source>
</evidence>
<dbReference type="PANTHER" id="PTHR16306">
    <property type="entry name" value="TRANSLIN-ASSOCIATED FACTOR X-INTERACTING PROTEIN 1"/>
    <property type="match status" value="1"/>
</dbReference>
<keyword evidence="1 2" id="KW-0175">Coiled coil</keyword>
<feature type="coiled-coil region" evidence="2">
    <location>
        <begin position="152"/>
        <end position="193"/>
    </location>
</feature>
<dbReference type="Pfam" id="PF15739">
    <property type="entry name" value="TSNAXIP1_N"/>
    <property type="match status" value="1"/>
</dbReference>
<reference evidence="5" key="2">
    <citation type="submission" date="2025-08" db="UniProtKB">
        <authorList>
            <consortium name="Ensembl"/>
        </authorList>
    </citation>
    <scope>IDENTIFICATION</scope>
</reference>
<organism evidence="5 6">
    <name type="scientific">Denticeps clupeoides</name>
    <name type="common">denticle herring</name>
    <dbReference type="NCBI Taxonomy" id="299321"/>
    <lineage>
        <taxon>Eukaryota</taxon>
        <taxon>Metazoa</taxon>
        <taxon>Chordata</taxon>
        <taxon>Craniata</taxon>
        <taxon>Vertebrata</taxon>
        <taxon>Euteleostomi</taxon>
        <taxon>Actinopterygii</taxon>
        <taxon>Neopterygii</taxon>
        <taxon>Teleostei</taxon>
        <taxon>Clupei</taxon>
        <taxon>Clupeiformes</taxon>
        <taxon>Denticipitoidei</taxon>
        <taxon>Denticipitidae</taxon>
        <taxon>Denticeps</taxon>
    </lineage>
</organism>
<sequence length="650" mass="74728">MAEVREARLPPLADAKRTPPGYPYELGPPRTFAPGFLSTWPSQTTSRKVQKDSGLVMKPRFLLKLEDHLKKELHILDTHQPKVQEHKLQAYREVFDCFIEAFTTYKPLLTDIKKEYEATIALLKDHIRELEPLKCQLVLVSEQCERTIMSLQEEEKDEISALKQERQILKEALQSMRERQNDLEAQVHHLQKDLATQYLLYREEHDANKLLIAKISSNRFETVKKPEVENEDIFAVKLALKVCREDLSKAQVELNRLQAEYGHVVPHRDWQKVDCAYKETLLKLNALQSDFEQMKNEYDHLLHVHKQVSKRRDSLQKDLDGFREASTPRPQWELCTDAVGGNERWSELFEGQSSQQRLEILLDDLGVKGKTKFFTGLGTGIEVPVYLRYEGQFNNLKLQKADLVRVIKEVMKEKGVEDEQQGQQSSLPEFLHTYLERKHGEKAADWAYSIMEGVRQHLHDDFLCLFNDILTGKVDESVYHGQTELASHLLKVLIQSDTAHTGTLTISEFSNALRKAFPLKQERDIEVLVAASQADLDSGGSISYQRLYMEDSDGRHGDFLTLVKRQHISERHLYITQLRGLLEGKREVTVEELKTALKTIDPSLDSEALELKLCTAFSVPAEELQNEQPLETEAALQRLSVANAYNAGHK</sequence>
<dbReference type="SUPFAM" id="SSF47473">
    <property type="entry name" value="EF-hand"/>
    <property type="match status" value="1"/>
</dbReference>
<dbReference type="InterPro" id="IPR032755">
    <property type="entry name" value="TSNAXIP1_N"/>
</dbReference>
<evidence type="ECO:0000256" key="1">
    <source>
        <dbReference type="ARBA" id="ARBA00023054"/>
    </source>
</evidence>
<dbReference type="Proteomes" id="UP000694580">
    <property type="component" value="Chromosome 17"/>
</dbReference>
<evidence type="ECO:0000256" key="3">
    <source>
        <dbReference type="SAM" id="MobiDB-lite"/>
    </source>
</evidence>
<feature type="coiled-coil region" evidence="2">
    <location>
        <begin position="240"/>
        <end position="304"/>
    </location>
</feature>
<evidence type="ECO:0000313" key="6">
    <source>
        <dbReference type="Proteomes" id="UP000694580"/>
    </source>
</evidence>
<dbReference type="GeneID" id="114767212"/>
<feature type="domain" description="Translin-associated factor X-interacting protein 1 N-terminal" evidence="4">
    <location>
        <begin position="67"/>
        <end position="177"/>
    </location>
</feature>
<dbReference type="RefSeq" id="XP_028814627.1">
    <property type="nucleotide sequence ID" value="XM_028958794.1"/>
</dbReference>
<accession>A0AAY4ESY7</accession>
<feature type="region of interest" description="Disordered" evidence="3">
    <location>
        <begin position="1"/>
        <end position="21"/>
    </location>
</feature>
<dbReference type="PANTHER" id="PTHR16306:SF0">
    <property type="entry name" value="TRANSLIN-ASSOCIATED FACTOR X-INTERACTING PROTEIN 1"/>
    <property type="match status" value="1"/>
</dbReference>
<protein>
    <recommendedName>
        <fullName evidence="4">Translin-associated factor X-interacting protein 1 N-terminal domain-containing protein</fullName>
    </recommendedName>
</protein>
<dbReference type="AlphaFoldDB" id="A0AAY4ESY7"/>
<dbReference type="GeneTree" id="ENSGT00940000165060"/>
<keyword evidence="6" id="KW-1185">Reference proteome</keyword>
<evidence type="ECO:0000259" key="4">
    <source>
        <dbReference type="Pfam" id="PF15739"/>
    </source>
</evidence>
<dbReference type="Ensembl" id="ENSDCDT00010071236.1">
    <property type="protein sequence ID" value="ENSDCDP00010060488.1"/>
    <property type="gene ID" value="ENSDCDG00010033601.1"/>
</dbReference>
<dbReference type="GO" id="GO:0005737">
    <property type="term" value="C:cytoplasm"/>
    <property type="evidence" value="ECO:0007669"/>
    <property type="project" value="TreeGrafter"/>
</dbReference>
<reference evidence="5 6" key="1">
    <citation type="submission" date="2020-06" db="EMBL/GenBank/DDBJ databases">
        <authorList>
            <consortium name="Wellcome Sanger Institute Data Sharing"/>
        </authorList>
    </citation>
    <scope>NUCLEOTIDE SEQUENCE [LARGE SCALE GENOMIC DNA]</scope>
</reference>
<dbReference type="InterPro" id="IPR011992">
    <property type="entry name" value="EF-hand-dom_pair"/>
</dbReference>
<proteinExistence type="predicted"/>
<reference evidence="5" key="3">
    <citation type="submission" date="2025-09" db="UniProtKB">
        <authorList>
            <consortium name="Ensembl"/>
        </authorList>
    </citation>
    <scope>IDENTIFICATION</scope>
</reference>